<proteinExistence type="predicted"/>
<dbReference type="GO" id="GO:0000796">
    <property type="term" value="C:condensin complex"/>
    <property type="evidence" value="ECO:0007669"/>
    <property type="project" value="TreeGrafter"/>
</dbReference>
<evidence type="ECO:0000313" key="2">
    <source>
        <dbReference type="RefSeq" id="XP_025409709.1"/>
    </source>
</evidence>
<organism evidence="1 2">
    <name type="scientific">Sipha flava</name>
    <name type="common">yellow sugarcane aphid</name>
    <dbReference type="NCBI Taxonomy" id="143950"/>
    <lineage>
        <taxon>Eukaryota</taxon>
        <taxon>Metazoa</taxon>
        <taxon>Ecdysozoa</taxon>
        <taxon>Arthropoda</taxon>
        <taxon>Hexapoda</taxon>
        <taxon>Insecta</taxon>
        <taxon>Pterygota</taxon>
        <taxon>Neoptera</taxon>
        <taxon>Paraneoptera</taxon>
        <taxon>Hemiptera</taxon>
        <taxon>Sternorrhyncha</taxon>
        <taxon>Aphidomorpha</taxon>
        <taxon>Aphidoidea</taxon>
        <taxon>Aphididae</taxon>
        <taxon>Sipha</taxon>
    </lineage>
</organism>
<dbReference type="InterPro" id="IPR024741">
    <property type="entry name" value="Condensin2_G2"/>
</dbReference>
<dbReference type="OrthoDB" id="10062843at2759"/>
<dbReference type="PANTHER" id="PTHR16199">
    <property type="entry name" value="CONDENSIN-2 COMPLEX SUBUNIT G2"/>
    <property type="match status" value="1"/>
</dbReference>
<reference evidence="2" key="1">
    <citation type="submission" date="2025-08" db="UniProtKB">
        <authorList>
            <consortium name="RefSeq"/>
        </authorList>
    </citation>
    <scope>IDENTIFICATION</scope>
    <source>
        <tissue evidence="2">Whole body</tissue>
    </source>
</reference>
<dbReference type="Gene3D" id="1.25.10.10">
    <property type="entry name" value="Leucine-rich Repeat Variant"/>
    <property type="match status" value="1"/>
</dbReference>
<dbReference type="InterPro" id="IPR016024">
    <property type="entry name" value="ARM-type_fold"/>
</dbReference>
<dbReference type="GO" id="GO:0000070">
    <property type="term" value="P:mitotic sister chromatid segregation"/>
    <property type="evidence" value="ECO:0007669"/>
    <property type="project" value="TreeGrafter"/>
</dbReference>
<keyword evidence="1" id="KW-1185">Reference proteome</keyword>
<dbReference type="Pfam" id="PF12422">
    <property type="entry name" value="Condensin2nSMC"/>
    <property type="match status" value="1"/>
</dbReference>
<accession>A0A8B8FFQ1</accession>
<dbReference type="GO" id="GO:0005634">
    <property type="term" value="C:nucleus"/>
    <property type="evidence" value="ECO:0007669"/>
    <property type="project" value="InterPro"/>
</dbReference>
<dbReference type="SUPFAM" id="SSF48371">
    <property type="entry name" value="ARM repeat"/>
    <property type="match status" value="1"/>
</dbReference>
<dbReference type="RefSeq" id="XP_025409709.1">
    <property type="nucleotide sequence ID" value="XM_025553924.1"/>
</dbReference>
<dbReference type="PANTHER" id="PTHR16199:SF4">
    <property type="entry name" value="CONDENSIN-2 COMPLEX SUBUNIT G2"/>
    <property type="match status" value="1"/>
</dbReference>
<dbReference type="Proteomes" id="UP000694846">
    <property type="component" value="Unplaced"/>
</dbReference>
<dbReference type="AlphaFoldDB" id="A0A8B8FFQ1"/>
<dbReference type="GeneID" id="112683064"/>
<protein>
    <submittedName>
        <fullName evidence="2">Condensin-2 complex subunit G2-like isoform X1</fullName>
    </submittedName>
</protein>
<name>A0A8B8FFQ1_9HEMI</name>
<sequence length="1210" mass="140412">MSGSFKTVLKSLLDCDKLPEETKAFLKNNIKSCEDLNYNDSQELWILLHDFIQKTTEIEDVTSDKELLACYKCILNLVNLAINSTSDLMGILNKHNMLLKIMVLFQKLYKINIDQKFKYEIIKICSNFWKIMITYSVNGFDNPMDNEEIVVNSFILTFEYIFNAVHVTIKKLEMKTLSSLLWEYCKVVSTLSIKKGIDNMVAKLENTLNNSLFLETETGKMIFADIFTTSQQLFLKFHQLVKNKLVKAKKSLAEAFGDIYFISWINSNSSMREVIEEQGIFEIISKTFTFQRTGQFNRTYYNALIFLQSMQKHRKHLIFSKVITKLYTPVIWRNLSSEHGYIRLNAVEILARAYPLEKRGEGREVSSRFLMKQQDAFLDLLLDVCPVVRIAAIKGICSCLQYFWDSFNDDEIRKIFNTFVILMNDSVFEVRRSLFYYYCQLIEEEKSHVYFRNPMFMAKLKNGLNDENEKVRRAFINLLIKIKITDAKAENTEKENKINYAKIVNLKDIADAIAVEDERNVLLLADLVFDNFIGDKVTDKSATLMRIIVFYKMNPTAMRKLMLHSEKHLDFDRACQLILSLLKTVYKHLLKKAERCNNTGKENSLPFKRLKLSDNSEDNSEICESLSTSSEDEQNNCIKVCCILDCVNCLLVLHRNKLIDERDNQQIKDVLDSCVKCLIKTFKLYKEGDAYYSALSLASLFPVSKFSSHVSLPSAAISILQQLPFDVQNAEEEIDMRKVNCLVHTLCMWKRGYEILEFVSVWFDEAFKTTNLNETQYPESTIQERKKVRFKIDVEDCKPMTGVLLVNSMLNNLQTQKTLLDSDVNKKNIYDLISYLHRVKPSIKKRLSEDNILSKLLSDEVLIELFQLHINLHILYHSEENNVDEIIKYQTSILDWVINNILIHDLHFKNETTIIFAANILNAVNNIILNICLMQFVDKTYLDNFFSYCNGIMQNQLSPRILISLIETLIPVAKYFNHLKIMDKLENDTSLLANCICSIISIFSESKFNEERFENIIGAPTKFRKYLNTLIWEINKINLVDFKQVLITLIETIVQIIANHIREIEEVDMNEHLTEIPFSANQLALVILNNAPLRKEFSHNAVTIFSSDLYKNDSFLLISAISYIYTLSFQLNKTKQINMEPIVKLLYTTLMEHDKTKTLLGNSCNLTAKNNQEESILENSDFSNEKIDFKEKGLKILIATAKQLHIALTD</sequence>
<gene>
    <name evidence="2" type="primary">LOC112683064</name>
</gene>
<evidence type="ECO:0000313" key="1">
    <source>
        <dbReference type="Proteomes" id="UP000694846"/>
    </source>
</evidence>
<dbReference type="InterPro" id="IPR011989">
    <property type="entry name" value="ARM-like"/>
</dbReference>